<dbReference type="Proteomes" id="UP000078595">
    <property type="component" value="Chromosome 6"/>
</dbReference>
<evidence type="ECO:0000313" key="2">
    <source>
        <dbReference type="EMBL" id="OBR84485.1"/>
    </source>
</evidence>
<evidence type="ECO:0000256" key="1">
    <source>
        <dbReference type="SAM" id="MobiDB-lite"/>
    </source>
</evidence>
<feature type="compositionally biased region" description="Polar residues" evidence="1">
    <location>
        <begin position="311"/>
        <end position="323"/>
    </location>
</feature>
<gene>
    <name evidence="2" type="ORF">I303_05343</name>
    <name evidence="3" type="ORF">I303_105210</name>
</gene>
<dbReference type="EMBL" id="KI894032">
    <property type="protein sequence ID" value="OBR84485.1"/>
    <property type="molecule type" value="Genomic_DNA"/>
</dbReference>
<dbReference type="EMBL" id="CP144535">
    <property type="protein sequence ID" value="WWC62613.1"/>
    <property type="molecule type" value="Genomic_DNA"/>
</dbReference>
<reference evidence="2" key="1">
    <citation type="submission" date="2013-07" db="EMBL/GenBank/DDBJ databases">
        <title>The Genome Sequence of Cryptococcus dejecticola CBS10117.</title>
        <authorList>
            <consortium name="The Broad Institute Genome Sequencing Platform"/>
            <person name="Cuomo C."/>
            <person name="Litvintseva A."/>
            <person name="Chen Y."/>
            <person name="Heitman J."/>
            <person name="Sun S."/>
            <person name="Springer D."/>
            <person name="Dromer F."/>
            <person name="Young S.K."/>
            <person name="Zeng Q."/>
            <person name="Gargeya S."/>
            <person name="Fitzgerald M."/>
            <person name="Abouelleil A."/>
            <person name="Alvarado L."/>
            <person name="Berlin A.M."/>
            <person name="Chapman S.B."/>
            <person name="Dewar J."/>
            <person name="Goldberg J."/>
            <person name="Griggs A."/>
            <person name="Gujja S."/>
            <person name="Hansen M."/>
            <person name="Howarth C."/>
            <person name="Imamovic A."/>
            <person name="Larimer J."/>
            <person name="McCowan C."/>
            <person name="Murphy C."/>
            <person name="Pearson M."/>
            <person name="Priest M."/>
            <person name="Roberts A."/>
            <person name="Saif S."/>
            <person name="Shea T."/>
            <person name="Sykes S."/>
            <person name="Wortman J."/>
            <person name="Nusbaum C."/>
            <person name="Birren B."/>
        </authorList>
    </citation>
    <scope>NUCLEOTIDE SEQUENCE [LARGE SCALE GENOMIC DNA]</scope>
    <source>
        <strain evidence="2">CBS 10117</strain>
    </source>
</reference>
<dbReference type="GeneID" id="28969042"/>
<dbReference type="VEuPathDB" id="FungiDB:I303_05343"/>
<dbReference type="KEGG" id="kdj:28969042"/>
<sequence length="333" mass="37298">MTRRTSISSDDENAADSPSIRLKALHSHDDAHTPLASGVTANDVDDDEVNDVLVQAIKNTHITSTPEYDDLDKRIKAGTVLIRLHDADSISTLTSEGFRANHPAFMLPFPVTAWNGITFGLRDKQTAWNMNKIEAHINEWAGKRPNVTAPYISLNASLDWSIYEAARRLSANTRWKQSEVKLSVIVVEDYPTLLPTALIPVYLDPIPGLEVLRTVDPYRMIQRAFNLSSASSERLAYGRIFKRNIEKTFLCTEQSPPFPLPEKFDYSDGLWEGNDTWINRLPWLSGWRGVLGSWRTAEAALAGKEAESSSKNDQVGTPASWSPNEMRKEVESD</sequence>
<feature type="region of interest" description="Disordered" evidence="1">
    <location>
        <begin position="302"/>
        <end position="333"/>
    </location>
</feature>
<name>A0A1A6A350_9TREE</name>
<accession>A0A1A6A350</accession>
<reference evidence="3" key="3">
    <citation type="submission" date="2024-02" db="EMBL/GenBank/DDBJ databases">
        <title>Comparative genomics of Cryptococcus and Kwoniella reveals pathogenesis evolution and contrasting modes of karyotype evolution via chromosome fusion or intercentromeric recombination.</title>
        <authorList>
            <person name="Coelho M.A."/>
            <person name="David-Palma M."/>
            <person name="Shea T."/>
            <person name="Bowers K."/>
            <person name="McGinley-Smith S."/>
            <person name="Mohammad A.W."/>
            <person name="Gnirke A."/>
            <person name="Yurkov A.M."/>
            <person name="Nowrousian M."/>
            <person name="Sun S."/>
            <person name="Cuomo C.A."/>
            <person name="Heitman J."/>
        </authorList>
    </citation>
    <scope>NUCLEOTIDE SEQUENCE</scope>
    <source>
        <strain evidence="3">CBS 10117</strain>
    </source>
</reference>
<evidence type="ECO:0000313" key="4">
    <source>
        <dbReference type="Proteomes" id="UP000078595"/>
    </source>
</evidence>
<dbReference type="RefSeq" id="XP_018262327.1">
    <property type="nucleotide sequence ID" value="XM_018408636.1"/>
</dbReference>
<reference evidence="3" key="2">
    <citation type="submission" date="2013-07" db="EMBL/GenBank/DDBJ databases">
        <authorList>
            <consortium name="The Broad Institute Genome Sequencing Platform"/>
            <person name="Cuomo C."/>
            <person name="Litvintseva A."/>
            <person name="Chen Y."/>
            <person name="Heitman J."/>
            <person name="Sun S."/>
            <person name="Springer D."/>
            <person name="Dromer F."/>
            <person name="Young S.K."/>
            <person name="Zeng Q."/>
            <person name="Gargeya S."/>
            <person name="Fitzgerald M."/>
            <person name="Abouelleil A."/>
            <person name="Alvarado L."/>
            <person name="Berlin A.M."/>
            <person name="Chapman S.B."/>
            <person name="Dewar J."/>
            <person name="Goldberg J."/>
            <person name="Griggs A."/>
            <person name="Gujja S."/>
            <person name="Hansen M."/>
            <person name="Howarth C."/>
            <person name="Imamovic A."/>
            <person name="Larimer J."/>
            <person name="McCowan C."/>
            <person name="Murphy C."/>
            <person name="Pearson M."/>
            <person name="Priest M."/>
            <person name="Roberts A."/>
            <person name="Saif S."/>
            <person name="Shea T."/>
            <person name="Sykes S."/>
            <person name="Wortman J."/>
            <person name="Nusbaum C."/>
            <person name="Birren B."/>
        </authorList>
    </citation>
    <scope>NUCLEOTIDE SEQUENCE</scope>
    <source>
        <strain evidence="3">CBS 10117</strain>
    </source>
</reference>
<organism evidence="2">
    <name type="scientific">Kwoniella dejecticola CBS 10117</name>
    <dbReference type="NCBI Taxonomy" id="1296121"/>
    <lineage>
        <taxon>Eukaryota</taxon>
        <taxon>Fungi</taxon>
        <taxon>Dikarya</taxon>
        <taxon>Basidiomycota</taxon>
        <taxon>Agaricomycotina</taxon>
        <taxon>Tremellomycetes</taxon>
        <taxon>Tremellales</taxon>
        <taxon>Cryptococcaceae</taxon>
        <taxon>Kwoniella</taxon>
    </lineage>
</organism>
<evidence type="ECO:0000313" key="3">
    <source>
        <dbReference type="EMBL" id="WWC62613.1"/>
    </source>
</evidence>
<protein>
    <submittedName>
        <fullName evidence="2">Uncharacterized protein</fullName>
    </submittedName>
</protein>
<proteinExistence type="predicted"/>
<dbReference type="AlphaFoldDB" id="A0A1A6A350"/>
<keyword evidence="4" id="KW-1185">Reference proteome</keyword>